<accession>A0ACD5YIV6</accession>
<evidence type="ECO:0000313" key="2">
    <source>
        <dbReference type="Proteomes" id="UP001732700"/>
    </source>
</evidence>
<reference evidence="1" key="1">
    <citation type="submission" date="2021-05" db="EMBL/GenBank/DDBJ databases">
        <authorList>
            <person name="Scholz U."/>
            <person name="Mascher M."/>
            <person name="Fiebig A."/>
        </authorList>
    </citation>
    <scope>NUCLEOTIDE SEQUENCE [LARGE SCALE GENOMIC DNA]</scope>
</reference>
<protein>
    <submittedName>
        <fullName evidence="1">Uncharacterized protein</fullName>
    </submittedName>
</protein>
<dbReference type="Proteomes" id="UP001732700">
    <property type="component" value="Chromosome 6A"/>
</dbReference>
<sequence length="226" mass="25119">MDPKGSFMSEEDYICHLSPLHEMLRGTTAMLTLEQFQKFNNPKPISTPFGTPMLPYSSSLVAPAASKTPFVATNTTAPSTIQENTLDIADYGVYDPTTDSTSPFVSNFMAPSKIQENPLPTKDASLNSHGVFNPSPVSKKPEWLVYAEQKPKTILRPSRYEEPRGMAPRFVWQNYEPSTSSAVPGRRNLSEFRCNRCEITFFNSQAYGGHMSSHSKANKNKSLLLG</sequence>
<keyword evidence="2" id="KW-1185">Reference proteome</keyword>
<reference evidence="1" key="2">
    <citation type="submission" date="2025-09" db="UniProtKB">
        <authorList>
            <consortium name="EnsemblPlants"/>
        </authorList>
    </citation>
    <scope>IDENTIFICATION</scope>
</reference>
<name>A0ACD5YIV6_AVESA</name>
<organism evidence="1 2">
    <name type="scientific">Avena sativa</name>
    <name type="common">Oat</name>
    <dbReference type="NCBI Taxonomy" id="4498"/>
    <lineage>
        <taxon>Eukaryota</taxon>
        <taxon>Viridiplantae</taxon>
        <taxon>Streptophyta</taxon>
        <taxon>Embryophyta</taxon>
        <taxon>Tracheophyta</taxon>
        <taxon>Spermatophyta</taxon>
        <taxon>Magnoliopsida</taxon>
        <taxon>Liliopsida</taxon>
        <taxon>Poales</taxon>
        <taxon>Poaceae</taxon>
        <taxon>BOP clade</taxon>
        <taxon>Pooideae</taxon>
        <taxon>Poodae</taxon>
        <taxon>Poeae</taxon>
        <taxon>Poeae Chloroplast Group 1 (Aveneae type)</taxon>
        <taxon>Aveninae</taxon>
        <taxon>Avena</taxon>
    </lineage>
</organism>
<dbReference type="EnsemblPlants" id="AVESA.00010b.r2.6AG1014890.1">
    <property type="protein sequence ID" value="AVESA.00010b.r2.6AG1014890.1.CDS"/>
    <property type="gene ID" value="AVESA.00010b.r2.6AG1014890"/>
</dbReference>
<proteinExistence type="predicted"/>
<evidence type="ECO:0000313" key="1">
    <source>
        <dbReference type="EnsemblPlants" id="AVESA.00010b.r2.6AG1014890.1.CDS"/>
    </source>
</evidence>